<reference evidence="2 3" key="1">
    <citation type="submission" date="2020-01" db="EMBL/GenBank/DDBJ databases">
        <title>Sphingomonas sp. C33 whole genome sequece.</title>
        <authorList>
            <person name="Park C."/>
        </authorList>
    </citation>
    <scope>NUCLEOTIDE SEQUENCE [LARGE SCALE GENOMIC DNA]</scope>
    <source>
        <strain evidence="2 3">C33</strain>
    </source>
</reference>
<organism evidence="2 3">
    <name type="scientific">Sphingomonas changnyeongensis</name>
    <dbReference type="NCBI Taxonomy" id="2698679"/>
    <lineage>
        <taxon>Bacteria</taxon>
        <taxon>Pseudomonadati</taxon>
        <taxon>Pseudomonadota</taxon>
        <taxon>Alphaproteobacteria</taxon>
        <taxon>Sphingomonadales</taxon>
        <taxon>Sphingomonadaceae</taxon>
        <taxon>Sphingomonas</taxon>
    </lineage>
</organism>
<protein>
    <submittedName>
        <fullName evidence="2">Winged helix DNA-binding protein</fullName>
    </submittedName>
</protein>
<keyword evidence="2" id="KW-0238">DNA-binding</keyword>
<accession>A0A7Z2S8K8</accession>
<dbReference type="InterPro" id="IPR036388">
    <property type="entry name" value="WH-like_DNA-bd_sf"/>
</dbReference>
<keyword evidence="3" id="KW-1185">Reference proteome</keyword>
<gene>
    <name evidence="2" type="ORF">GVO57_12880</name>
</gene>
<dbReference type="AlphaFoldDB" id="A0A7Z2S8K8"/>
<sequence length="144" mass="16211">MADTNRIDQGGKCAGSDRQVRNLCSHEASALAGPNVSAVERAETLYELRRARDVFFGKNADLFCEPAWDMLLDVFIAQTRGRKLSVSDACLGSGVPTTTALRWLTLLEERALIERHKDPHDRRRSFVRLTPQGYESLRLYLEAC</sequence>
<dbReference type="EMBL" id="CP047895">
    <property type="protein sequence ID" value="QHL91531.1"/>
    <property type="molecule type" value="Genomic_DNA"/>
</dbReference>
<dbReference type="KEGG" id="schy:GVO57_12880"/>
<dbReference type="GO" id="GO:0003677">
    <property type="term" value="F:DNA binding"/>
    <property type="evidence" value="ECO:0007669"/>
    <property type="project" value="UniProtKB-KW"/>
</dbReference>
<dbReference type="GO" id="GO:0003700">
    <property type="term" value="F:DNA-binding transcription factor activity"/>
    <property type="evidence" value="ECO:0007669"/>
    <property type="project" value="InterPro"/>
</dbReference>
<dbReference type="RefSeq" id="WP_160593567.1">
    <property type="nucleotide sequence ID" value="NZ_CP047895.1"/>
</dbReference>
<dbReference type="Proteomes" id="UP000464468">
    <property type="component" value="Chromosome"/>
</dbReference>
<feature type="domain" description="HTH marR-type" evidence="1">
    <location>
        <begin position="87"/>
        <end position="133"/>
    </location>
</feature>
<dbReference type="SUPFAM" id="SSF46785">
    <property type="entry name" value="Winged helix' DNA-binding domain"/>
    <property type="match status" value="1"/>
</dbReference>
<evidence type="ECO:0000259" key="1">
    <source>
        <dbReference type="Pfam" id="PF13463"/>
    </source>
</evidence>
<dbReference type="InterPro" id="IPR000835">
    <property type="entry name" value="HTH_MarR-typ"/>
</dbReference>
<evidence type="ECO:0000313" key="2">
    <source>
        <dbReference type="EMBL" id="QHL91531.1"/>
    </source>
</evidence>
<evidence type="ECO:0000313" key="3">
    <source>
        <dbReference type="Proteomes" id="UP000464468"/>
    </source>
</evidence>
<name>A0A7Z2S8K8_9SPHN</name>
<dbReference type="Gene3D" id="1.10.10.10">
    <property type="entry name" value="Winged helix-like DNA-binding domain superfamily/Winged helix DNA-binding domain"/>
    <property type="match status" value="1"/>
</dbReference>
<proteinExistence type="predicted"/>
<dbReference type="InterPro" id="IPR036390">
    <property type="entry name" value="WH_DNA-bd_sf"/>
</dbReference>
<dbReference type="Pfam" id="PF13463">
    <property type="entry name" value="HTH_27"/>
    <property type="match status" value="1"/>
</dbReference>